<evidence type="ECO:0000313" key="2">
    <source>
        <dbReference type="EMBL" id="AGX86772.1"/>
    </source>
</evidence>
<keyword evidence="3" id="KW-1185">Reference proteome</keyword>
<dbReference type="Gene3D" id="2.40.10.220">
    <property type="entry name" value="predicted glycosyltransferase like domains"/>
    <property type="match status" value="1"/>
</dbReference>
<organism evidence="2 3">
    <name type="scientific">Candidatus Symbiobacter mobilis CR</name>
    <dbReference type="NCBI Taxonomy" id="946483"/>
    <lineage>
        <taxon>Bacteria</taxon>
        <taxon>Pseudomonadati</taxon>
        <taxon>Pseudomonadota</taxon>
        <taxon>Betaproteobacteria</taxon>
        <taxon>Burkholderiales</taxon>
        <taxon>Comamonadaceae</taxon>
    </lineage>
</organism>
<accession>U5N5Y1</accession>
<reference evidence="2 3" key="1">
    <citation type="journal article" date="2013" name="Genome Biol.">
        <title>Genomic analysis reveals key aspects of prokaryotic symbiosis in the phototrophic consortium "Chlorochromatium aggregatum".</title>
        <authorList>
            <person name="Liu Z."/>
            <person name="Muller J."/>
            <person name="Li T."/>
            <person name="Alvey R.M."/>
            <person name="Vogl K."/>
            <person name="Frigaard N.U."/>
            <person name="Rockwell N.C."/>
            <person name="Boyd E.S."/>
            <person name="Tomsho L.P."/>
            <person name="Schuster S.C."/>
            <person name="Henke P."/>
            <person name="Rohde M."/>
            <person name="Overmann J."/>
            <person name="Bryant D.A."/>
        </authorList>
    </citation>
    <scope>NUCLEOTIDE SEQUENCE [LARGE SCALE GENOMIC DNA]</scope>
    <source>
        <strain evidence="2">CR</strain>
    </source>
</reference>
<dbReference type="OrthoDB" id="5296245at2"/>
<dbReference type="Proteomes" id="UP000017184">
    <property type="component" value="Chromosome"/>
</dbReference>
<protein>
    <submittedName>
        <fullName evidence="2">Type IV pilus assembly protein PilZ</fullName>
    </submittedName>
</protein>
<proteinExistence type="predicted"/>
<dbReference type="eggNOG" id="COG3215">
    <property type="taxonomic scope" value="Bacteria"/>
</dbReference>
<dbReference type="HOGENOM" id="CLU_147899_1_0_4"/>
<dbReference type="InterPro" id="IPR009875">
    <property type="entry name" value="PilZ_domain"/>
</dbReference>
<feature type="domain" description="PilZ" evidence="1">
    <location>
        <begin position="17"/>
        <end position="110"/>
    </location>
</feature>
<dbReference type="KEGG" id="cbx:Cenrod_0665"/>
<sequence>MSQIDDTAQSHAMRPSVVQLLLRDKASLYEAYIPLFAHGGLFIPTDRDYRLGDVIYVLVTLPEEMYRHPIAGRIAWVTPANAPAHRTQGVGMVLPDDEKGEAVRKKIEELLHTHLPIGKPTQTV</sequence>
<gene>
    <name evidence="2" type="primary">pilZ</name>
    <name evidence="2" type="ORF">Cenrod_0665</name>
</gene>
<dbReference type="STRING" id="946483.Cenrod_0665"/>
<evidence type="ECO:0000259" key="1">
    <source>
        <dbReference type="Pfam" id="PF07238"/>
    </source>
</evidence>
<dbReference type="Pfam" id="PF07238">
    <property type="entry name" value="PilZ"/>
    <property type="match status" value="1"/>
</dbReference>
<name>U5N5Y1_9BURK</name>
<dbReference type="EMBL" id="CP004885">
    <property type="protein sequence ID" value="AGX86772.1"/>
    <property type="molecule type" value="Genomic_DNA"/>
</dbReference>
<dbReference type="AlphaFoldDB" id="U5N5Y1"/>
<dbReference type="GO" id="GO:0035438">
    <property type="term" value="F:cyclic-di-GMP binding"/>
    <property type="evidence" value="ECO:0007669"/>
    <property type="project" value="InterPro"/>
</dbReference>
<evidence type="ECO:0000313" key="3">
    <source>
        <dbReference type="Proteomes" id="UP000017184"/>
    </source>
</evidence>
<dbReference type="RefSeq" id="WP_022771593.1">
    <property type="nucleotide sequence ID" value="NC_022576.1"/>
</dbReference>